<accession>A0AA40HH70</accession>
<name>A0AA40HH70_CNENI</name>
<dbReference type="InterPro" id="IPR028994">
    <property type="entry name" value="Integrin_alpha_N"/>
</dbReference>
<evidence type="ECO:0000256" key="1">
    <source>
        <dbReference type="ARBA" id="ARBA00022729"/>
    </source>
</evidence>
<evidence type="ECO:0008006" key="5">
    <source>
        <dbReference type="Google" id="ProtNLM"/>
    </source>
</evidence>
<dbReference type="Pfam" id="PF13517">
    <property type="entry name" value="FG-GAP_3"/>
    <property type="match status" value="1"/>
</dbReference>
<feature type="chain" id="PRO_5041350807" description="T-cell immunomodulatory protein" evidence="2">
    <location>
        <begin position="23"/>
        <end position="193"/>
    </location>
</feature>
<dbReference type="PANTHER" id="PTHR13412:SF0">
    <property type="entry name" value="T-CELL IMMUNOMODULATORY PROTEIN"/>
    <property type="match status" value="1"/>
</dbReference>
<dbReference type="InterPro" id="IPR024881">
    <property type="entry name" value="Tip"/>
</dbReference>
<gene>
    <name evidence="3" type="ORF">QTO34_010817</name>
</gene>
<keyword evidence="4" id="KW-1185">Reference proteome</keyword>
<dbReference type="AlphaFoldDB" id="A0AA40HH70"/>
<proteinExistence type="predicted"/>
<dbReference type="EMBL" id="JAULJE010000021">
    <property type="protein sequence ID" value="KAK1330621.1"/>
    <property type="molecule type" value="Genomic_DNA"/>
</dbReference>
<dbReference type="PANTHER" id="PTHR13412">
    <property type="entry name" value="T-CELL IMMUNOMODULATORY PROTEIN HOMOLOG"/>
    <property type="match status" value="1"/>
</dbReference>
<reference evidence="3" key="1">
    <citation type="submission" date="2023-06" db="EMBL/GenBank/DDBJ databases">
        <title>Reference genome for the Northern bat (Eptesicus nilssonii), a most northern bat species.</title>
        <authorList>
            <person name="Laine V.N."/>
            <person name="Pulliainen A.T."/>
            <person name="Lilley T.M."/>
        </authorList>
    </citation>
    <scope>NUCLEOTIDE SEQUENCE</scope>
    <source>
        <strain evidence="3">BLF_Eptnil</strain>
        <tissue evidence="3">Kidney</tissue>
    </source>
</reference>
<dbReference type="SUPFAM" id="SSF69318">
    <property type="entry name" value="Integrin alpha N-terminal domain"/>
    <property type="match status" value="1"/>
</dbReference>
<evidence type="ECO:0000313" key="4">
    <source>
        <dbReference type="Proteomes" id="UP001177744"/>
    </source>
</evidence>
<evidence type="ECO:0000256" key="2">
    <source>
        <dbReference type="SAM" id="SignalP"/>
    </source>
</evidence>
<dbReference type="GO" id="GO:0005886">
    <property type="term" value="C:plasma membrane"/>
    <property type="evidence" value="ECO:0007669"/>
    <property type="project" value="TreeGrafter"/>
</dbReference>
<dbReference type="InterPro" id="IPR013517">
    <property type="entry name" value="FG-GAP"/>
</dbReference>
<dbReference type="Proteomes" id="UP001177744">
    <property type="component" value="Unassembled WGS sequence"/>
</dbReference>
<evidence type="ECO:0000313" key="3">
    <source>
        <dbReference type="EMBL" id="KAK1330621.1"/>
    </source>
</evidence>
<keyword evidence="1 2" id="KW-0732">Signal</keyword>
<protein>
    <recommendedName>
        <fullName evidence="5">T-cell immunomodulatory protein</fullName>
    </recommendedName>
</protein>
<comment type="caution">
    <text evidence="3">The sequence shown here is derived from an EMBL/GenBank/DDBJ whole genome shotgun (WGS) entry which is preliminary data.</text>
</comment>
<organism evidence="3 4">
    <name type="scientific">Cnephaeus nilssonii</name>
    <name type="common">Northern bat</name>
    <name type="synonym">Eptesicus nilssonii</name>
    <dbReference type="NCBI Taxonomy" id="3371016"/>
    <lineage>
        <taxon>Eukaryota</taxon>
        <taxon>Metazoa</taxon>
        <taxon>Chordata</taxon>
        <taxon>Craniata</taxon>
        <taxon>Vertebrata</taxon>
        <taxon>Euteleostomi</taxon>
        <taxon>Mammalia</taxon>
        <taxon>Eutheria</taxon>
        <taxon>Laurasiatheria</taxon>
        <taxon>Chiroptera</taxon>
        <taxon>Yangochiroptera</taxon>
        <taxon>Vespertilionidae</taxon>
        <taxon>Cnephaeus</taxon>
    </lineage>
</organism>
<feature type="signal peptide" evidence="2">
    <location>
        <begin position="1"/>
        <end position="22"/>
    </location>
</feature>
<sequence length="193" mass="21087">MAAAGRLPDLWALLAPLLCALARLGVGPAPAGALHNVTAELFGAEAWGTVAAFGDLNSDKQTDLFVLRERNDLIVFLADQNAPYFKPKVKVSLKNHSALITGVAPGDYDGDSQMDVLLTRHATWCSWLLTSAIPWLEVAAHWFDVRFLSDGNLSWHPALTTKSKMRIPHSHAFIDLTGDFTAGELRIHVNCLF</sequence>